<reference evidence="2 3" key="1">
    <citation type="journal article" date="2019" name="Gigascience">
        <title>Whole-genome sequence of the oriental lung fluke Paragonimus westermani.</title>
        <authorList>
            <person name="Oey H."/>
            <person name="Zakrzewski M."/>
            <person name="Narain K."/>
            <person name="Devi K.R."/>
            <person name="Agatsuma T."/>
            <person name="Nawaratna S."/>
            <person name="Gobert G.N."/>
            <person name="Jones M.K."/>
            <person name="Ragan M.A."/>
            <person name="McManus D.P."/>
            <person name="Krause L."/>
        </authorList>
    </citation>
    <scope>NUCLEOTIDE SEQUENCE [LARGE SCALE GENOMIC DNA]</scope>
    <source>
        <strain evidence="2 3">IND2009</strain>
    </source>
</reference>
<sequence>MSSKDDLSTPYVKSTVAQPTVTEDRGEFRPSHRQPHVFHSDDNVESLEFAVTIYLAGVPLNIDSKATTSFEIEVLNPLRHFRPYMLDKPFKIRADHQSLQWLRNFGDPEVKSHASKNDYKIMISFTSTNVGHDMEMLTPCRVTVPSKVNTTLLYDDDTLWAEGQLDDSYIANIYKRQADGSSKPSAIAMRQKSSDERASWSH</sequence>
<accession>A0A5J4NT91</accession>
<feature type="region of interest" description="Disordered" evidence="1">
    <location>
        <begin position="1"/>
        <end position="37"/>
    </location>
</feature>
<evidence type="ECO:0008006" key="4">
    <source>
        <dbReference type="Google" id="ProtNLM"/>
    </source>
</evidence>
<evidence type="ECO:0000313" key="2">
    <source>
        <dbReference type="EMBL" id="KAA3678350.1"/>
    </source>
</evidence>
<organism evidence="2 3">
    <name type="scientific">Paragonimus westermani</name>
    <dbReference type="NCBI Taxonomy" id="34504"/>
    <lineage>
        <taxon>Eukaryota</taxon>
        <taxon>Metazoa</taxon>
        <taxon>Spiralia</taxon>
        <taxon>Lophotrochozoa</taxon>
        <taxon>Platyhelminthes</taxon>
        <taxon>Trematoda</taxon>
        <taxon>Digenea</taxon>
        <taxon>Plagiorchiida</taxon>
        <taxon>Troglotremata</taxon>
        <taxon>Troglotrematidae</taxon>
        <taxon>Paragonimus</taxon>
    </lineage>
</organism>
<comment type="caution">
    <text evidence="2">The sequence shown here is derived from an EMBL/GenBank/DDBJ whole genome shotgun (WGS) entry which is preliminary data.</text>
</comment>
<dbReference type="AlphaFoldDB" id="A0A5J4NT91"/>
<feature type="region of interest" description="Disordered" evidence="1">
    <location>
        <begin position="179"/>
        <end position="202"/>
    </location>
</feature>
<proteinExistence type="predicted"/>
<gene>
    <name evidence="2" type="ORF">DEA37_0011107</name>
</gene>
<protein>
    <recommendedName>
        <fullName evidence="4">Reverse transcriptase RNase H-like domain-containing protein</fullName>
    </recommendedName>
</protein>
<feature type="compositionally biased region" description="Polar residues" evidence="1">
    <location>
        <begin position="11"/>
        <end position="21"/>
    </location>
</feature>
<name>A0A5J4NT91_9TREM</name>
<keyword evidence="3" id="KW-1185">Reference proteome</keyword>
<dbReference type="EMBL" id="QNGE01001135">
    <property type="protein sequence ID" value="KAA3678350.1"/>
    <property type="molecule type" value="Genomic_DNA"/>
</dbReference>
<feature type="compositionally biased region" description="Basic and acidic residues" evidence="1">
    <location>
        <begin position="192"/>
        <end position="202"/>
    </location>
</feature>
<dbReference type="Proteomes" id="UP000324629">
    <property type="component" value="Unassembled WGS sequence"/>
</dbReference>
<evidence type="ECO:0000313" key="3">
    <source>
        <dbReference type="Proteomes" id="UP000324629"/>
    </source>
</evidence>
<evidence type="ECO:0000256" key="1">
    <source>
        <dbReference type="SAM" id="MobiDB-lite"/>
    </source>
</evidence>